<reference evidence="3 4" key="1">
    <citation type="submission" date="2018-10" db="EMBL/GenBank/DDBJ databases">
        <title>Genomic Encyclopedia of Archaeal and Bacterial Type Strains, Phase II (KMG-II): from individual species to whole genera.</title>
        <authorList>
            <person name="Goeker M."/>
        </authorList>
    </citation>
    <scope>NUCLEOTIDE SEQUENCE [LARGE SCALE GENOMIC DNA]</scope>
    <source>
        <strain evidence="3 4">DSM 25230</strain>
    </source>
</reference>
<evidence type="ECO:0000313" key="3">
    <source>
        <dbReference type="EMBL" id="RKR14787.1"/>
    </source>
</evidence>
<comment type="caution">
    <text evidence="3">The sequence shown here is derived from an EMBL/GenBank/DDBJ whole genome shotgun (WGS) entry which is preliminary data.</text>
</comment>
<dbReference type="OrthoDB" id="9805017at2"/>
<dbReference type="Proteomes" id="UP000269412">
    <property type="component" value="Unassembled WGS sequence"/>
</dbReference>
<dbReference type="NCBIfam" id="TIGR01451">
    <property type="entry name" value="B_ant_repeat"/>
    <property type="match status" value="3"/>
</dbReference>
<dbReference type="InterPro" id="IPR026341">
    <property type="entry name" value="T9SS_type_B"/>
</dbReference>
<organism evidence="3 4">
    <name type="scientific">Maribacter vaceletii</name>
    <dbReference type="NCBI Taxonomy" id="1206816"/>
    <lineage>
        <taxon>Bacteria</taxon>
        <taxon>Pseudomonadati</taxon>
        <taxon>Bacteroidota</taxon>
        <taxon>Flavobacteriia</taxon>
        <taxon>Flavobacteriales</taxon>
        <taxon>Flavobacteriaceae</taxon>
        <taxon>Maribacter</taxon>
    </lineage>
</organism>
<dbReference type="EMBL" id="RBIQ01000007">
    <property type="protein sequence ID" value="RKR14787.1"/>
    <property type="molecule type" value="Genomic_DNA"/>
</dbReference>
<sequence length="2069" mass="225008">MHIKSFLDLNKPISSKTNLLLLFVFILFSVNTGFSQINNGNFRVDLSSTTMGPCGGSNNGTSTVGITAKMANLNTFKINFDLPDGVTYQTGTALIVNQTGSSNFTLSEFDITDLNNPIFQIERPSNANWQVSDFVEFTFNKTAACEAVQYSYNGGLFKDAHTITYLQGTSARSHNDTDVTVNAYSFLSAYLAVEDITTENALVGQTTNRPITITNSGNGSIQSFVHDVEVSPGLQSNYQLSFNGTILTPSISGNMYTYQIDLNSAPFSGQVGDGDALFENENIVLNERLVLTNCANNQVTRHSPKWGCTSGTYCQIGAPIPGFIGVDQEWSDINLITVNEPRPRWDAPVTYTYRLENDASADNAYDVNFNIGFTWDSRYSSIGFNPMYGDDNGTNRQLSNFRFSGGANFSPQRWPSTTTSGTGLGSYLFGADFFTSDPDGAGGLEDLDGDGFFDDMLPGASTEINVDLTMLQLNPACDAYNADYSESLSLNIDTWTVNKCNNSNKTLREELERHYVRRDALFNWEFPEDYDLDAEDGSVFNLNFVGSFVASNQSPTCNGIEMFSNDPSTIYRAVLDIPNGITLDSSADSRYTQVGNQIIFTETQLEDFEYNSYALRIPINFALNIDCSTYAGPEELALNYTTSYESSCYNKDLHCGSFRVTTHCPNSCTGPTTTDFEANRTTSGWTDETMSTKVVLDPNVHATKYYMAKDKMTVTANAIMQSSTQDNLYFEMRYVTDNGQNMADIIGFTDGTITINDVSSGTPQTFPITNTPVITTQGTNDNFFTLDLTSYQSLISGTYQYGEGLEADEISLELNFEFKEGFPEEARLYEFHSFQGRYYSLDSFSNEVGCGTYNDRAFFFENNIQLNADLSDSVNGCDEKWLYVGLSQASGVADKFPDEFRPPLLWDNTTIQIPDGMQFNNLVSSWGYPNVMPENQDPASWNNGLNYSVSGNIVTITPGPRFTHLDQGGNYYPSVSISLTATSATPALSSHNISVTYDEYAYADNPVQKTESDVKDFNYTIPNYWISSDNVVEIGNSEIEGFTIDICKQDAGEINNNWLRIDTGTDYTVTNAFLVNGATETPLTFTEENDVTYIQFGNMQAGNWICRKIRFEGTYTSSTPIDLEISHNYDCVAYPANFSGIPFFHEETFTLEPAPAAIQLQILNEPTTTVDTCTDYDIVLEVRNAGEADLISPIMNFDVPGDISAILINDITIEYPRGSGNIESITPTITGNNVSVNLLDHSLIAANNGLVGSLNSVNINEQIAIISLDLSPQCNYVSNTGTAYTVTGNNPYGTPATGSGSRTAANPIIITGAEPPYSTDNSLSITNAARLEGCTPETVNITTSIIDGTTGTTDFVRVILPDGVQYVPSSFVATSALQVTYITTNTVGNHQEVELQLPQGATASDNLSYNFDITNQTTSCTTSANIDLTTYVTTDALSCGGVACGTTEIFTGDSTIPLETFKSEIALSAITPQGTYTSSGSDYTYSIDFSIDNIGAYTVASGANYSVFCTDASNNKSGAAIYTGSLDSEILSGNTINETDSFTTTSFCGAGTNLLIELEPAVGNCFCNAVSFLISTSNDSADLSLNKSVSETNPNIGDSITFTIDLTNNGPNNATNVSIADMVPVGYTVNAISISNSGSITGNTITWNLATVTNGTTALTYEVSVNAPTGAGDEYKNIAQVTASDQLDPNSTPNNDDGDQSEDDEDSVDNVSIATVDLSLDKQLASGSSINPNIGEQVIFEITATNSGTDTATGIVIEDYIPIGLTVDPASISNGGTYAGNTITWVISTLSPGNIVLNYTVTVNAPTGAVDEYKNVVQVTRTNELDVDSTPDNYDANSPNEDDESEYTLTNAITDIAINKTASVTTAAIGDQIIFTISATNLGNIQATNIEVEEIIPNGFEFVSQNTSHGTYDYTIGSWAIPSLNSNETAELNITVEVVEGSNYTNVARMSFVDQMDLNTDNDESEVTITIEEECLVIYNEFSPNNDGSNEFFFIECIENYPNNFLQIFNRWGTLVYETKGYNNNWDGTSEGRATANAEQKLPIGTYYYILLLNENQKEPKTGWLYITR</sequence>
<dbReference type="RefSeq" id="WP_121064315.1">
    <property type="nucleotide sequence ID" value="NZ_RBIQ01000007.1"/>
</dbReference>
<dbReference type="InterPro" id="IPR047589">
    <property type="entry name" value="DUF11_rpt"/>
</dbReference>
<dbReference type="InterPro" id="IPR051172">
    <property type="entry name" value="Chlamydia_OmcB"/>
</dbReference>
<dbReference type="PANTHER" id="PTHR34819">
    <property type="entry name" value="LARGE CYSTEINE-RICH PERIPLASMIC PROTEIN OMCB"/>
    <property type="match status" value="1"/>
</dbReference>
<dbReference type="Gene3D" id="2.60.40.1170">
    <property type="entry name" value="Mu homology domain, subdomain B"/>
    <property type="match status" value="1"/>
</dbReference>
<evidence type="ECO:0000313" key="4">
    <source>
        <dbReference type="Proteomes" id="UP000269412"/>
    </source>
</evidence>
<feature type="compositionally biased region" description="Acidic residues" evidence="1">
    <location>
        <begin position="1696"/>
        <end position="1708"/>
    </location>
</feature>
<evidence type="ECO:0000256" key="1">
    <source>
        <dbReference type="SAM" id="MobiDB-lite"/>
    </source>
</evidence>
<dbReference type="PANTHER" id="PTHR34819:SF3">
    <property type="entry name" value="CELL SURFACE PROTEIN"/>
    <property type="match status" value="1"/>
</dbReference>
<feature type="region of interest" description="Disordered" evidence="1">
    <location>
        <begin position="1682"/>
        <end position="1708"/>
    </location>
</feature>
<dbReference type="NCBIfam" id="TIGR04131">
    <property type="entry name" value="Bac_Flav_CTERM"/>
    <property type="match status" value="1"/>
</dbReference>
<evidence type="ECO:0000259" key="2">
    <source>
        <dbReference type="Pfam" id="PF01345"/>
    </source>
</evidence>
<dbReference type="Pfam" id="PF13585">
    <property type="entry name" value="CHU_C"/>
    <property type="match status" value="1"/>
</dbReference>
<feature type="domain" description="DUF11" evidence="2">
    <location>
        <begin position="1717"/>
        <end position="1833"/>
    </location>
</feature>
<feature type="compositionally biased region" description="Polar residues" evidence="1">
    <location>
        <begin position="1682"/>
        <end position="1693"/>
    </location>
</feature>
<feature type="domain" description="DUF11" evidence="2">
    <location>
        <begin position="1582"/>
        <end position="1696"/>
    </location>
</feature>
<gene>
    <name evidence="3" type="ORF">CLV91_0866</name>
</gene>
<accession>A0A495EFU2</accession>
<dbReference type="InterPro" id="IPR001434">
    <property type="entry name" value="OmcB-like_DUF11"/>
</dbReference>
<keyword evidence="4" id="KW-1185">Reference proteome</keyword>
<name>A0A495EFU2_9FLAO</name>
<dbReference type="Pfam" id="PF01345">
    <property type="entry name" value="DUF11"/>
    <property type="match status" value="3"/>
</dbReference>
<proteinExistence type="predicted"/>
<feature type="domain" description="DUF11" evidence="2">
    <location>
        <begin position="1855"/>
        <end position="1969"/>
    </location>
</feature>
<protein>
    <submittedName>
        <fullName evidence="3">Putative repeat protein (TIGR01451 family)/gliding motility-associated-like protein</fullName>
    </submittedName>
</protein>